<dbReference type="RefSeq" id="WP_154286619.1">
    <property type="nucleotide sequence ID" value="NZ_WKJI01000001.1"/>
</dbReference>
<protein>
    <submittedName>
        <fullName evidence="1">Uncharacterized protein</fullName>
    </submittedName>
</protein>
<comment type="caution">
    <text evidence="1">The sequence shown here is derived from an EMBL/GenBank/DDBJ whole genome shotgun (WGS) entry which is preliminary data.</text>
</comment>
<name>A0A7K0FKN4_9SPHI</name>
<dbReference type="Proteomes" id="UP000462931">
    <property type="component" value="Unassembled WGS sequence"/>
</dbReference>
<accession>A0A7K0FKN4</accession>
<proteinExistence type="predicted"/>
<dbReference type="AlphaFoldDB" id="A0A7K0FKN4"/>
<keyword evidence="2" id="KW-1185">Reference proteome</keyword>
<dbReference type="EMBL" id="WKJI01000001">
    <property type="protein sequence ID" value="MRX46536.1"/>
    <property type="molecule type" value="Genomic_DNA"/>
</dbReference>
<sequence length="164" mass="18911">MSLALPIIIQAEAPQKPEDINSFIKAFVELLTQQIQPDAKLLSNIKLILIEYCTNAIKHVAEEVNIIQAEIDKPLLRLKKIDKAPKFKVGDLILSHDILQNYAFVELDKDSFQFILREDKQQENINLIPEHFGFEIVIRASEEFTYHYNQEDKTNVFCASLTLI</sequence>
<reference evidence="1 2" key="1">
    <citation type="submission" date="2019-11" db="EMBL/GenBank/DDBJ databases">
        <authorList>
            <person name="Cheng Q."/>
            <person name="Yang Z."/>
        </authorList>
    </citation>
    <scope>NUCLEOTIDE SEQUENCE [LARGE SCALE GENOMIC DNA]</scope>
    <source>
        <strain evidence="1 2">HX-22-1</strain>
    </source>
</reference>
<organism evidence="1 2">
    <name type="scientific">Pedobacter puniceum</name>
    <dbReference type="NCBI Taxonomy" id="2666136"/>
    <lineage>
        <taxon>Bacteria</taxon>
        <taxon>Pseudomonadati</taxon>
        <taxon>Bacteroidota</taxon>
        <taxon>Sphingobacteriia</taxon>
        <taxon>Sphingobacteriales</taxon>
        <taxon>Sphingobacteriaceae</taxon>
        <taxon>Pedobacter</taxon>
    </lineage>
</organism>
<evidence type="ECO:0000313" key="1">
    <source>
        <dbReference type="EMBL" id="MRX46536.1"/>
    </source>
</evidence>
<evidence type="ECO:0000313" key="2">
    <source>
        <dbReference type="Proteomes" id="UP000462931"/>
    </source>
</evidence>
<gene>
    <name evidence="1" type="ORF">GJJ64_04980</name>
</gene>